<feature type="transmembrane region" description="Helical" evidence="1">
    <location>
        <begin position="70"/>
        <end position="96"/>
    </location>
</feature>
<keyword evidence="1" id="KW-1133">Transmembrane helix</keyword>
<sequence>MKEYQIVLQVSVLLAPVIGLALLFYWHTGANNKELSKRSIGLTGLVSILVSALLVLSADTAKMLSPFPCYAFIFLTYTLASGVVGGLTGCLVNGYLRR</sequence>
<protein>
    <submittedName>
        <fullName evidence="2">Uncharacterized protein</fullName>
    </submittedName>
</protein>
<dbReference type="KEGG" id="tvd:SG34_020205"/>
<evidence type="ECO:0000313" key="3">
    <source>
        <dbReference type="Proteomes" id="UP000032352"/>
    </source>
</evidence>
<dbReference type="Proteomes" id="UP000032352">
    <property type="component" value="Chromosome"/>
</dbReference>
<keyword evidence="1" id="KW-0812">Transmembrane</keyword>
<accession>A0AAE9YYR9</accession>
<feature type="transmembrane region" description="Helical" evidence="1">
    <location>
        <begin position="6"/>
        <end position="27"/>
    </location>
</feature>
<reference evidence="2 3" key="1">
    <citation type="journal article" date="2015" name="Genome Announc.">
        <title>Draft Genome Sequences of Marine Isolates of Thalassomonas viridans and Thalassomonas actiniarum.</title>
        <authorList>
            <person name="Olonade I."/>
            <person name="van Zyl L.J."/>
            <person name="Trindade M."/>
        </authorList>
    </citation>
    <scope>NUCLEOTIDE SEQUENCE [LARGE SCALE GENOMIC DNA]</scope>
    <source>
        <strain evidence="2 3">XOM25</strain>
    </source>
</reference>
<proteinExistence type="predicted"/>
<dbReference type="RefSeq" id="WP_044842470.1">
    <property type="nucleotide sequence ID" value="NZ_CP059733.1"/>
</dbReference>
<organism evidence="2 3">
    <name type="scientific">Thalassomonas viridans</name>
    <dbReference type="NCBI Taxonomy" id="137584"/>
    <lineage>
        <taxon>Bacteria</taxon>
        <taxon>Pseudomonadati</taxon>
        <taxon>Pseudomonadota</taxon>
        <taxon>Gammaproteobacteria</taxon>
        <taxon>Alteromonadales</taxon>
        <taxon>Colwelliaceae</taxon>
        <taxon>Thalassomonas</taxon>
    </lineage>
</organism>
<dbReference type="EMBL" id="CP059733">
    <property type="protein sequence ID" value="WDE03686.1"/>
    <property type="molecule type" value="Genomic_DNA"/>
</dbReference>
<reference evidence="2 3" key="2">
    <citation type="journal article" date="2022" name="Mar. Drugs">
        <title>Bioassay-Guided Fractionation Leads to the Detection of Cholic Acid Generated by the Rare Thalassomonas sp.</title>
        <authorList>
            <person name="Pheiffer F."/>
            <person name="Schneider Y.K."/>
            <person name="Hansen E.H."/>
            <person name="Andersen J.H."/>
            <person name="Isaksson J."/>
            <person name="Busche T."/>
            <person name="R C."/>
            <person name="Kalinowski J."/>
            <person name="Zyl L.V."/>
            <person name="Trindade M."/>
        </authorList>
    </citation>
    <scope>NUCLEOTIDE SEQUENCE [LARGE SCALE GENOMIC DNA]</scope>
    <source>
        <strain evidence="2 3">XOM25</strain>
    </source>
</reference>
<gene>
    <name evidence="2" type="ORF">SG34_020205</name>
</gene>
<keyword evidence="1" id="KW-0472">Membrane</keyword>
<evidence type="ECO:0000313" key="2">
    <source>
        <dbReference type="EMBL" id="WDE03686.1"/>
    </source>
</evidence>
<keyword evidence="3" id="KW-1185">Reference proteome</keyword>
<feature type="transmembrane region" description="Helical" evidence="1">
    <location>
        <begin position="39"/>
        <end position="58"/>
    </location>
</feature>
<dbReference type="AlphaFoldDB" id="A0AAE9YYR9"/>
<name>A0AAE9YYR9_9GAMM</name>
<evidence type="ECO:0000256" key="1">
    <source>
        <dbReference type="SAM" id="Phobius"/>
    </source>
</evidence>